<feature type="compositionally biased region" description="Basic and acidic residues" evidence="1">
    <location>
        <begin position="1"/>
        <end position="40"/>
    </location>
</feature>
<evidence type="ECO:0000313" key="2">
    <source>
        <dbReference type="EMBL" id="CAI9763962.1"/>
    </source>
</evidence>
<evidence type="ECO:0000256" key="1">
    <source>
        <dbReference type="SAM" id="MobiDB-lite"/>
    </source>
</evidence>
<gene>
    <name evidence="2" type="ORF">FPE_LOCUS11392</name>
</gene>
<accession>A0AAD2DR23</accession>
<protein>
    <submittedName>
        <fullName evidence="2">Uncharacterized protein</fullName>
    </submittedName>
</protein>
<sequence>MRHVYDASKSKETVIGKADETVERRDRNSDARKSTRDDSPSRSTRHRPDKNDRNNNTKNHTGKDNDRVVESFKEGTDKKGDEDHRRHEERHARNKSFFDLLCYPNAKELHKHKDLKTPTADMDSLSIERIKDLSSPIIEVRGFQNLIEVKVSEVKESVGTFSSTVYQCSVDSYRRFDDSVMFTRVAEKHRCLLNAFVKQNPGLLERSLSMMLKAPD</sequence>
<keyword evidence="3" id="KW-1185">Reference proteome</keyword>
<proteinExistence type="predicted"/>
<reference evidence="2" key="1">
    <citation type="submission" date="2023-05" db="EMBL/GenBank/DDBJ databases">
        <authorList>
            <person name="Huff M."/>
        </authorList>
    </citation>
    <scope>NUCLEOTIDE SEQUENCE</scope>
</reference>
<organism evidence="2 3">
    <name type="scientific">Fraxinus pennsylvanica</name>
    <dbReference type="NCBI Taxonomy" id="56036"/>
    <lineage>
        <taxon>Eukaryota</taxon>
        <taxon>Viridiplantae</taxon>
        <taxon>Streptophyta</taxon>
        <taxon>Embryophyta</taxon>
        <taxon>Tracheophyta</taxon>
        <taxon>Spermatophyta</taxon>
        <taxon>Magnoliopsida</taxon>
        <taxon>eudicotyledons</taxon>
        <taxon>Gunneridae</taxon>
        <taxon>Pentapetalae</taxon>
        <taxon>asterids</taxon>
        <taxon>lamiids</taxon>
        <taxon>Lamiales</taxon>
        <taxon>Oleaceae</taxon>
        <taxon>Oleeae</taxon>
        <taxon>Fraxinus</taxon>
    </lineage>
</organism>
<name>A0AAD2DR23_9LAMI</name>
<feature type="compositionally biased region" description="Basic and acidic residues" evidence="1">
    <location>
        <begin position="49"/>
        <end position="90"/>
    </location>
</feature>
<feature type="region of interest" description="Disordered" evidence="1">
    <location>
        <begin position="1"/>
        <end position="90"/>
    </location>
</feature>
<evidence type="ECO:0000313" key="3">
    <source>
        <dbReference type="Proteomes" id="UP000834106"/>
    </source>
</evidence>
<dbReference type="AlphaFoldDB" id="A0AAD2DR23"/>
<dbReference type="EMBL" id="OU503041">
    <property type="protein sequence ID" value="CAI9763962.1"/>
    <property type="molecule type" value="Genomic_DNA"/>
</dbReference>
<dbReference type="Proteomes" id="UP000834106">
    <property type="component" value="Chromosome 6"/>
</dbReference>